<keyword evidence="2" id="KW-1185">Reference proteome</keyword>
<protein>
    <submittedName>
        <fullName evidence="1">Sophorolipid acetyltransferase</fullName>
    </submittedName>
</protein>
<dbReference type="EMBL" id="JAENJO010000003">
    <property type="protein sequence ID" value="KAG8203589.1"/>
    <property type="molecule type" value="Genomic_DNA"/>
</dbReference>
<feature type="non-terminal residue" evidence="1">
    <location>
        <position position="1"/>
    </location>
</feature>
<comment type="caution">
    <text evidence="1">The sequence shown here is derived from an EMBL/GenBank/DDBJ whole genome shotgun (WGS) entry which is preliminary data.</text>
</comment>
<organism evidence="1 2">
    <name type="scientific">Candida africana</name>
    <dbReference type="NCBI Taxonomy" id="241526"/>
    <lineage>
        <taxon>Eukaryota</taxon>
        <taxon>Fungi</taxon>
        <taxon>Dikarya</taxon>
        <taxon>Ascomycota</taxon>
        <taxon>Saccharomycotina</taxon>
        <taxon>Pichiomycetes</taxon>
        <taxon>Debaryomycetaceae</taxon>
        <taxon>Candida/Lodderomyces clade</taxon>
        <taxon>Candida</taxon>
    </lineage>
</organism>
<accession>A0ACB7FRB3</accession>
<name>A0ACB7FRB3_9ASCO</name>
<proteinExistence type="predicted"/>
<dbReference type="Proteomes" id="UP000742417">
    <property type="component" value="Unassembled WGS sequence"/>
</dbReference>
<evidence type="ECO:0000313" key="1">
    <source>
        <dbReference type="EMBL" id="KAG8203589.1"/>
    </source>
</evidence>
<sequence length="256" mass="28879">MPTFKDKEDFVKQTNVRAEKNQELIKFARDNLNHLPFTEKDGGAWENYERMISGMLYNCLQKELETTRMSCRDYMLDYGSFRTRDYKTTQEFLDAKYKHLESFIGHVGKNAFMEYPIYFDYGFNTYLGDNFYSNYNLTILDVSIVRIGNNVKCGPNVSILTPTHPVDPTLRYDQLENALPVTVGNGVWLCGSCTILGGVTVGDGSIVAAGAVVNKDVPPNTVVAGVPARVVKQLEPRDPNFDTMAVLKQYGMGYID</sequence>
<gene>
    <name evidence="1" type="primary">at</name>
    <name evidence="1" type="ORF">GWM34_01730</name>
</gene>
<reference evidence="1" key="1">
    <citation type="submission" date="2020-12" db="EMBL/GenBank/DDBJ databases">
        <title>Draft Genome of Candida africana.</title>
        <authorList>
            <person name="Ayanbimpe G.M."/>
            <person name="Enweani I.B."/>
            <person name="Aguiyi J.C."/>
            <person name="Nnadi U.P."/>
            <person name="Izam Y."/>
            <person name="Ubani A."/>
            <person name="Ngene A.C."/>
        </authorList>
    </citation>
    <scope>NUCLEOTIDE SEQUENCE</scope>
    <source>
        <strain evidence="1">CEC4854</strain>
    </source>
</reference>
<evidence type="ECO:0000313" key="2">
    <source>
        <dbReference type="Proteomes" id="UP000742417"/>
    </source>
</evidence>